<organism evidence="10 11">
    <name type="scientific">Novosphingobium bradum</name>
    <dbReference type="NCBI Taxonomy" id="1737444"/>
    <lineage>
        <taxon>Bacteria</taxon>
        <taxon>Pseudomonadati</taxon>
        <taxon>Pseudomonadota</taxon>
        <taxon>Alphaproteobacteria</taxon>
        <taxon>Sphingomonadales</taxon>
        <taxon>Sphingomonadaceae</taxon>
        <taxon>Novosphingobium</taxon>
    </lineage>
</organism>
<keyword evidence="8" id="KW-0732">Signal</keyword>
<dbReference type="InterPro" id="IPR028250">
    <property type="entry name" value="DsbDN"/>
</dbReference>
<keyword evidence="2" id="KW-1003">Cell membrane</keyword>
<evidence type="ECO:0000313" key="10">
    <source>
        <dbReference type="EMBL" id="MFC3175397.1"/>
    </source>
</evidence>
<reference evidence="11" key="1">
    <citation type="journal article" date="2019" name="Int. J. Syst. Evol. Microbiol.">
        <title>The Global Catalogue of Microorganisms (GCM) 10K type strain sequencing project: providing services to taxonomists for standard genome sequencing and annotation.</title>
        <authorList>
            <consortium name="The Broad Institute Genomics Platform"/>
            <consortium name="The Broad Institute Genome Sequencing Center for Infectious Disease"/>
            <person name="Wu L."/>
            <person name="Ma J."/>
        </authorList>
    </citation>
    <scope>NUCLEOTIDE SEQUENCE [LARGE SCALE GENOMIC DNA]</scope>
    <source>
        <strain evidence="11">KCTC 42984</strain>
    </source>
</reference>
<evidence type="ECO:0000256" key="2">
    <source>
        <dbReference type="ARBA" id="ARBA00022475"/>
    </source>
</evidence>
<feature type="transmembrane region" description="Helical" evidence="7">
    <location>
        <begin position="524"/>
        <end position="543"/>
    </location>
</feature>
<dbReference type="InterPro" id="IPR013766">
    <property type="entry name" value="Thioredoxin_domain"/>
</dbReference>
<evidence type="ECO:0000259" key="9">
    <source>
        <dbReference type="PROSITE" id="PS51352"/>
    </source>
</evidence>
<feature type="chain" id="PRO_5046751989" evidence="8">
    <location>
        <begin position="50"/>
        <end position="697"/>
    </location>
</feature>
<dbReference type="EMBL" id="JBHRTQ010000013">
    <property type="protein sequence ID" value="MFC3175397.1"/>
    <property type="molecule type" value="Genomic_DNA"/>
</dbReference>
<feature type="transmembrane region" description="Helical" evidence="7">
    <location>
        <begin position="352"/>
        <end position="373"/>
    </location>
</feature>
<evidence type="ECO:0000256" key="8">
    <source>
        <dbReference type="SAM" id="SignalP"/>
    </source>
</evidence>
<dbReference type="Pfam" id="PF13899">
    <property type="entry name" value="Thioredoxin_7"/>
    <property type="match status" value="1"/>
</dbReference>
<evidence type="ECO:0000256" key="7">
    <source>
        <dbReference type="SAM" id="Phobius"/>
    </source>
</evidence>
<dbReference type="CDD" id="cd02953">
    <property type="entry name" value="DsbDgamma"/>
    <property type="match status" value="1"/>
</dbReference>
<dbReference type="RefSeq" id="WP_379510776.1">
    <property type="nucleotide sequence ID" value="NZ_JBHRTQ010000013.1"/>
</dbReference>
<evidence type="ECO:0000313" key="11">
    <source>
        <dbReference type="Proteomes" id="UP001595604"/>
    </source>
</evidence>
<keyword evidence="6 7" id="KW-0472">Membrane</keyword>
<feature type="transmembrane region" description="Helical" evidence="7">
    <location>
        <begin position="393"/>
        <end position="414"/>
    </location>
</feature>
<feature type="transmembrane region" description="Helical" evidence="7">
    <location>
        <begin position="555"/>
        <end position="575"/>
    </location>
</feature>
<evidence type="ECO:0000256" key="6">
    <source>
        <dbReference type="ARBA" id="ARBA00023136"/>
    </source>
</evidence>
<dbReference type="InterPro" id="IPR036249">
    <property type="entry name" value="Thioredoxin-like_sf"/>
</dbReference>
<dbReference type="PANTHER" id="PTHR32234">
    <property type="entry name" value="THIOL:DISULFIDE INTERCHANGE PROTEIN DSBD"/>
    <property type="match status" value="1"/>
</dbReference>
<dbReference type="Gene3D" id="3.40.30.10">
    <property type="entry name" value="Glutaredoxin"/>
    <property type="match status" value="1"/>
</dbReference>
<dbReference type="PROSITE" id="PS51352">
    <property type="entry name" value="THIOREDOXIN_2"/>
    <property type="match status" value="1"/>
</dbReference>
<feature type="transmembrane region" description="Helical" evidence="7">
    <location>
        <begin position="502"/>
        <end position="518"/>
    </location>
</feature>
<protein>
    <submittedName>
        <fullName evidence="10">Protein-disulfide reductase DsbD family protein</fullName>
    </submittedName>
</protein>
<dbReference type="Pfam" id="PF11412">
    <property type="entry name" value="DsbD_N"/>
    <property type="match status" value="1"/>
</dbReference>
<feature type="transmembrane region" description="Helical" evidence="7">
    <location>
        <begin position="461"/>
        <end position="481"/>
    </location>
</feature>
<keyword evidence="4" id="KW-0201">Cytochrome c-type biogenesis</keyword>
<dbReference type="InterPro" id="IPR003834">
    <property type="entry name" value="Cyt_c_assmbl_TM_dom"/>
</dbReference>
<evidence type="ECO:0000256" key="5">
    <source>
        <dbReference type="ARBA" id="ARBA00022989"/>
    </source>
</evidence>
<dbReference type="Proteomes" id="UP001595604">
    <property type="component" value="Unassembled WGS sequence"/>
</dbReference>
<dbReference type="PANTHER" id="PTHR32234:SF3">
    <property type="entry name" value="SUPPRESSION OF COPPER SENSITIVITY PROTEIN"/>
    <property type="match status" value="1"/>
</dbReference>
<dbReference type="InterPro" id="IPR035671">
    <property type="entry name" value="DsbD_gamma"/>
</dbReference>
<name>A0ABV7ITU4_9SPHN</name>
<feature type="domain" description="Thioredoxin" evidence="9">
    <location>
        <begin position="565"/>
        <end position="697"/>
    </location>
</feature>
<feature type="transmembrane region" description="Helical" evidence="7">
    <location>
        <begin position="426"/>
        <end position="455"/>
    </location>
</feature>
<keyword evidence="11" id="KW-1185">Reference proteome</keyword>
<dbReference type="SUPFAM" id="SSF52833">
    <property type="entry name" value="Thioredoxin-like"/>
    <property type="match status" value="1"/>
</dbReference>
<evidence type="ECO:0000256" key="4">
    <source>
        <dbReference type="ARBA" id="ARBA00022748"/>
    </source>
</evidence>
<gene>
    <name evidence="10" type="ORF">ACFOD9_14140</name>
</gene>
<comment type="subcellular location">
    <subcellularLocation>
        <location evidence="1">Cell membrane</location>
        <topology evidence="1">Multi-pass membrane protein</topology>
    </subcellularLocation>
</comment>
<evidence type="ECO:0000256" key="3">
    <source>
        <dbReference type="ARBA" id="ARBA00022692"/>
    </source>
</evidence>
<keyword evidence="5 7" id="KW-1133">Transmembrane helix</keyword>
<dbReference type="Pfam" id="PF02683">
    <property type="entry name" value="DsbD_TM"/>
    <property type="match status" value="1"/>
</dbReference>
<sequence>MPGREDPRKPMFRAKPGPPFMPLRYRRSIAVLLQALVVLLAAFAAPASAAPTHIAARLLAEGPVQAGGTATLAIAMRPEPGWHGYWSNPGDAGFGMTLDWALPAGAQAAPPRYPVPRTLVVAGLMNHVFEQAYGVLVDLRLPAGLAPGTRLPVRVKAEWLACTDQVCVPERAELATTLTIGPAGRPDPQFDAWRAKLPAPLGAPARFQVAGDSLRLGLPLPRGLALDAPHVFPDQDGAIAYAAPQDFRRQGDLLVITLKRSSPNAPAALSGVLRLDGSGNGLAFAATPGMVPAGGEPLAAGGTAARLALLVLAALAGGLLLNVMPCVFPILSLKALSLARAGESPAQARAEGLAYTAGVVLACAALGALLLALRAAGHEIGWAFQLQEPGVVAALLVLVAAIAANLAGLFEFAVPGFARGGSTQGAFATGLLAAFVATPCTGPFMATAMGAALLLPAAQAMALFVALGLGLALPFVAIAFVPALRRALPRPGRWMTRLRHGLALPMALTALALAWLAWRLGGALFAGLALGLTLALLALLGAIGQAQRRGRSARGLALGGALAVLAALAALPLAAAPERPASLGGILASRPFSEAELARARASGKPVFAWFTADWCLTCKVNEEVAIERAATAQAFARAGVVVLRGDWTRRDPAIARYLASQGAAGVPLYVWYPAHGGAPRVLPQLLNPDTLPDLAR</sequence>
<feature type="signal peptide" evidence="8">
    <location>
        <begin position="1"/>
        <end position="49"/>
    </location>
</feature>
<accession>A0ABV7ITU4</accession>
<proteinExistence type="predicted"/>
<keyword evidence="3 7" id="KW-0812">Transmembrane</keyword>
<comment type="caution">
    <text evidence="10">The sequence shown here is derived from an EMBL/GenBank/DDBJ whole genome shotgun (WGS) entry which is preliminary data.</text>
</comment>
<feature type="transmembrane region" description="Helical" evidence="7">
    <location>
        <begin position="307"/>
        <end position="331"/>
    </location>
</feature>
<evidence type="ECO:0000256" key="1">
    <source>
        <dbReference type="ARBA" id="ARBA00004651"/>
    </source>
</evidence>